<proteinExistence type="predicted"/>
<dbReference type="NCBIfam" id="TIGR03765">
    <property type="entry name" value="ICE_PFL_4695"/>
    <property type="match status" value="1"/>
</dbReference>
<evidence type="ECO:0000256" key="2">
    <source>
        <dbReference type="SAM" id="SignalP"/>
    </source>
</evidence>
<dbReference type="AlphaFoldDB" id="A0A7Y8CF57"/>
<name>A0A7Y8CF57_9PSED</name>
<dbReference type="Proteomes" id="UP000517547">
    <property type="component" value="Unassembled WGS sequence"/>
</dbReference>
<comment type="caution">
    <text evidence="3">The sequence shown here is derived from an EMBL/GenBank/DDBJ whole genome shotgun (WGS) entry which is preliminary data.</text>
</comment>
<dbReference type="Pfam" id="PF11072">
    <property type="entry name" value="DUF2859"/>
    <property type="match status" value="1"/>
</dbReference>
<feature type="chain" id="PRO_5030883558" evidence="2">
    <location>
        <begin position="22"/>
        <end position="168"/>
    </location>
</feature>
<evidence type="ECO:0000313" key="4">
    <source>
        <dbReference type="Proteomes" id="UP000517547"/>
    </source>
</evidence>
<gene>
    <name evidence="3" type="ORF">HX845_23000</name>
</gene>
<reference evidence="3 4" key="1">
    <citation type="submission" date="2020-04" db="EMBL/GenBank/DDBJ databases">
        <title>Molecular characterization of pseudomonads from Agaricus bisporus reveal novel blotch 2 pathogens in Western Europe.</title>
        <authorList>
            <person name="Taparia T."/>
            <person name="Krijger M."/>
            <person name="Haynes E."/>
            <person name="Elpinstone J.G."/>
            <person name="Noble R."/>
            <person name="Van Der Wolf J."/>
        </authorList>
    </citation>
    <scope>NUCLEOTIDE SEQUENCE [LARGE SCALE GENOMIC DNA]</scope>
    <source>
        <strain evidence="3 4">IPO3738</strain>
    </source>
</reference>
<feature type="region of interest" description="Disordered" evidence="1">
    <location>
        <begin position="42"/>
        <end position="66"/>
    </location>
</feature>
<sequence>MKRLLNLTIWLCLASPLVANASSLTIVEDRGGVSALPYYQDLVPEPDTQSAPPPPNPGVRGAGAFPVRSPQLTPGEAQGRVINAPGLQPMFVVGDDERSKAWLSQRHNQLQQMQAVGLVVNVESAERFAEVRRWAGDLQVVPTPADDLAGRLGIHHYPLLITATAIQQ</sequence>
<keyword evidence="2" id="KW-0732">Signal</keyword>
<dbReference type="RefSeq" id="WP_085983757.1">
    <property type="nucleotide sequence ID" value="NZ_JACAQE010000008.1"/>
</dbReference>
<protein>
    <submittedName>
        <fullName evidence="3">Integrating conjugative element protein</fullName>
    </submittedName>
</protein>
<feature type="signal peptide" evidence="2">
    <location>
        <begin position="1"/>
        <end position="21"/>
    </location>
</feature>
<accession>A0A7Y8CF57</accession>
<organism evidence="3 4">
    <name type="scientific">Pseudomonas gingeri</name>
    <dbReference type="NCBI Taxonomy" id="117681"/>
    <lineage>
        <taxon>Bacteria</taxon>
        <taxon>Pseudomonadati</taxon>
        <taxon>Pseudomonadota</taxon>
        <taxon>Gammaproteobacteria</taxon>
        <taxon>Pseudomonadales</taxon>
        <taxon>Pseudomonadaceae</taxon>
        <taxon>Pseudomonas</taxon>
    </lineage>
</organism>
<evidence type="ECO:0000313" key="3">
    <source>
        <dbReference type="EMBL" id="NWC16543.1"/>
    </source>
</evidence>
<dbReference type="InterPro" id="IPR021300">
    <property type="entry name" value="Integr_conj_element_PFL4695"/>
</dbReference>
<dbReference type="EMBL" id="JACAQE010000008">
    <property type="protein sequence ID" value="NWC16543.1"/>
    <property type="molecule type" value="Genomic_DNA"/>
</dbReference>
<evidence type="ECO:0000256" key="1">
    <source>
        <dbReference type="SAM" id="MobiDB-lite"/>
    </source>
</evidence>